<evidence type="ECO:0000259" key="5">
    <source>
        <dbReference type="Pfam" id="PF13439"/>
    </source>
</evidence>
<dbReference type="Pfam" id="PF00534">
    <property type="entry name" value="Glycos_transf_1"/>
    <property type="match status" value="1"/>
</dbReference>
<sequence>MSLERTGRCLELAANAWLTTGTVARHVTDDPVVFWLQVSRRLPRRWVTPAARCLRHAPGATPRATALHLLGHDDAARTVLAEESSGARGTRRGAEVALALGDTDLAARLLDSVPEGTPGTAATRARLAWHRGEVDHAVALLDAARSRGTATRGERSLHSRLAAERDLLGDFLPRLDPVTGYTPRERTVLYAVTNSLPHTASGYAQRSHSYLTALQEEGWHVHAVTRPGYPVQVGKILARHTDVVDGIPYHRILPAGLASTATGRVQQHADALLALALELRPAVLHTTSHYVNALAVAAVARTLGIPWVYEVRGLLADTWAATRGEQAVSSPYYERFQRREAWAATSADRTVTLGTSMAGRLIDLAADYATDDAVDTPRGRGTAAHGVSGAPLHVDLAPNAVGGALLDAPSRDTARVTLGLPADRFLVGTVTSVVDYEGIDDLLGAAALLRSRIPQLRVLVVGDGVARPALEHLAHDLGIEDIVTFTGRVPREHAATWTAALDTFVIPRKDRSVTRAVTPLKPVEAMAAGTPVIASDLPALRETVRDGETGLLTPPEDPDALANTIARLARDPGEAADLALTARAWVREHRTWAAIAQQASTRYCELTGDIPTTAHEPQETDA</sequence>
<proteinExistence type="predicted"/>
<dbReference type="PANTHER" id="PTHR45947">
    <property type="entry name" value="SULFOQUINOVOSYL TRANSFERASE SQD2"/>
    <property type="match status" value="1"/>
</dbReference>
<dbReference type="SUPFAM" id="SSF53756">
    <property type="entry name" value="UDP-Glycosyltransferase/glycogen phosphorylase"/>
    <property type="match status" value="1"/>
</dbReference>
<name>A0ABV3KAK9_9MICC</name>
<comment type="caution">
    <text evidence="6">The sequence shown here is derived from an EMBL/GenBank/DDBJ whole genome shotgun (WGS) entry which is preliminary data.</text>
</comment>
<reference evidence="6 7" key="1">
    <citation type="submission" date="2024-06" db="EMBL/GenBank/DDBJ databases">
        <title>The Natural Products Discovery Center: Release of the First 8490 Sequenced Strains for Exploring Actinobacteria Biosynthetic Diversity.</title>
        <authorList>
            <person name="Kalkreuter E."/>
            <person name="Kautsar S.A."/>
            <person name="Yang D."/>
            <person name="Bader C.D."/>
            <person name="Teijaro C.N."/>
            <person name="Fluegel L."/>
            <person name="Davis C.M."/>
            <person name="Simpson J.R."/>
            <person name="Lauterbach L."/>
            <person name="Steele A.D."/>
            <person name="Gui C."/>
            <person name="Meng S."/>
            <person name="Li G."/>
            <person name="Viehrig K."/>
            <person name="Ye F."/>
            <person name="Su P."/>
            <person name="Kiefer A.F."/>
            <person name="Nichols A."/>
            <person name="Cepeda A.J."/>
            <person name="Yan W."/>
            <person name="Fan B."/>
            <person name="Jiang Y."/>
            <person name="Adhikari A."/>
            <person name="Zheng C.-J."/>
            <person name="Schuster L."/>
            <person name="Cowan T.M."/>
            <person name="Smanski M.J."/>
            <person name="Chevrette M.G."/>
            <person name="De Carvalho L.P.S."/>
            <person name="Shen B."/>
        </authorList>
    </citation>
    <scope>NUCLEOTIDE SEQUENCE [LARGE SCALE GENOMIC DNA]</scope>
    <source>
        <strain evidence="6 7">NPDC079179</strain>
    </source>
</reference>
<dbReference type="Gene3D" id="3.40.50.2000">
    <property type="entry name" value="Glycogen Phosphorylase B"/>
    <property type="match status" value="2"/>
</dbReference>
<gene>
    <name evidence="6" type="ORF">AB0O96_01935</name>
</gene>
<keyword evidence="3 6" id="KW-0808">Transferase</keyword>
<evidence type="ECO:0000256" key="1">
    <source>
        <dbReference type="ARBA" id="ARBA00021292"/>
    </source>
</evidence>
<dbReference type="GO" id="GO:0016757">
    <property type="term" value="F:glycosyltransferase activity"/>
    <property type="evidence" value="ECO:0007669"/>
    <property type="project" value="UniProtKB-KW"/>
</dbReference>
<keyword evidence="7" id="KW-1185">Reference proteome</keyword>
<dbReference type="Proteomes" id="UP001553031">
    <property type="component" value="Unassembled WGS sequence"/>
</dbReference>
<dbReference type="PANTHER" id="PTHR45947:SF3">
    <property type="entry name" value="SULFOQUINOVOSYL TRANSFERASE SQD2"/>
    <property type="match status" value="1"/>
</dbReference>
<evidence type="ECO:0000256" key="3">
    <source>
        <dbReference type="ARBA" id="ARBA00022679"/>
    </source>
</evidence>
<accession>A0ABV3KAK9</accession>
<dbReference type="CDD" id="cd03801">
    <property type="entry name" value="GT4_PimA-like"/>
    <property type="match status" value="1"/>
</dbReference>
<dbReference type="InterPro" id="IPR050194">
    <property type="entry name" value="Glycosyltransferase_grp1"/>
</dbReference>
<dbReference type="InterPro" id="IPR001296">
    <property type="entry name" value="Glyco_trans_1"/>
</dbReference>
<organism evidence="6 7">
    <name type="scientific">Kocuria salsicia</name>
    <dbReference type="NCBI Taxonomy" id="664639"/>
    <lineage>
        <taxon>Bacteria</taxon>
        <taxon>Bacillati</taxon>
        <taxon>Actinomycetota</taxon>
        <taxon>Actinomycetes</taxon>
        <taxon>Micrococcales</taxon>
        <taxon>Micrococcaceae</taxon>
        <taxon>Kocuria</taxon>
    </lineage>
</organism>
<evidence type="ECO:0000259" key="4">
    <source>
        <dbReference type="Pfam" id="PF00534"/>
    </source>
</evidence>
<keyword evidence="2 6" id="KW-0328">Glycosyltransferase</keyword>
<evidence type="ECO:0000256" key="2">
    <source>
        <dbReference type="ARBA" id="ARBA00022676"/>
    </source>
</evidence>
<evidence type="ECO:0000313" key="6">
    <source>
        <dbReference type="EMBL" id="MEV8156956.1"/>
    </source>
</evidence>
<evidence type="ECO:0000313" key="7">
    <source>
        <dbReference type="Proteomes" id="UP001553031"/>
    </source>
</evidence>
<dbReference type="RefSeq" id="WP_363783613.1">
    <property type="nucleotide sequence ID" value="NZ_JBFBLL010000001.1"/>
</dbReference>
<protein>
    <recommendedName>
        <fullName evidence="1">D-inositol 3-phosphate glycosyltransferase</fullName>
    </recommendedName>
</protein>
<dbReference type="EMBL" id="JBFBLL010000001">
    <property type="protein sequence ID" value="MEV8156956.1"/>
    <property type="molecule type" value="Genomic_DNA"/>
</dbReference>
<dbReference type="InterPro" id="IPR028098">
    <property type="entry name" value="Glyco_trans_4-like_N"/>
</dbReference>
<dbReference type="Pfam" id="PF13439">
    <property type="entry name" value="Glyco_transf_4"/>
    <property type="match status" value="1"/>
</dbReference>
<feature type="domain" description="Glycosyltransferase subfamily 4-like N-terminal" evidence="5">
    <location>
        <begin position="208"/>
        <end position="363"/>
    </location>
</feature>
<feature type="domain" description="Glycosyl transferase family 1" evidence="4">
    <location>
        <begin position="411"/>
        <end position="584"/>
    </location>
</feature>